<keyword evidence="4 7" id="KW-0560">Oxidoreductase</keyword>
<dbReference type="AlphaFoldDB" id="A0A4U1BLJ8"/>
<dbReference type="InterPro" id="IPR014027">
    <property type="entry name" value="UDP-Glc/GDP-Man_DH_C"/>
</dbReference>
<dbReference type="SUPFAM" id="SSF51735">
    <property type="entry name" value="NAD(P)-binding Rossmann-fold domains"/>
    <property type="match status" value="1"/>
</dbReference>
<comment type="similarity">
    <text evidence="2 7">Belongs to the UDP-glucose/GDP-mannose dehydrogenase family.</text>
</comment>
<dbReference type="InterPro" id="IPR001732">
    <property type="entry name" value="UDP-Glc/GDP-Man_DH_N"/>
</dbReference>
<keyword evidence="5 7" id="KW-0520">NAD</keyword>
<dbReference type="PANTHER" id="PTHR43750">
    <property type="entry name" value="UDP-GLUCOSE 6-DEHYDROGENASE TUAD"/>
    <property type="match status" value="1"/>
</dbReference>
<evidence type="ECO:0000256" key="6">
    <source>
        <dbReference type="ARBA" id="ARBA00047473"/>
    </source>
</evidence>
<dbReference type="Pfam" id="PF00984">
    <property type="entry name" value="UDPG_MGDP_dh"/>
    <property type="match status" value="1"/>
</dbReference>
<evidence type="ECO:0000256" key="4">
    <source>
        <dbReference type="ARBA" id="ARBA00023002"/>
    </source>
</evidence>
<evidence type="ECO:0000256" key="3">
    <source>
        <dbReference type="ARBA" id="ARBA00012954"/>
    </source>
</evidence>
<dbReference type="Pfam" id="PF03721">
    <property type="entry name" value="UDPG_MGDP_dh_N"/>
    <property type="match status" value="1"/>
</dbReference>
<dbReference type="InterPro" id="IPR008927">
    <property type="entry name" value="6-PGluconate_DH-like_C_sf"/>
</dbReference>
<evidence type="ECO:0000256" key="8">
    <source>
        <dbReference type="PIRSR" id="PIRSR500134-1"/>
    </source>
</evidence>
<evidence type="ECO:0000256" key="9">
    <source>
        <dbReference type="PIRSR" id="PIRSR500134-2"/>
    </source>
</evidence>
<dbReference type="SMART" id="SM00984">
    <property type="entry name" value="UDPG_MGDP_dh_C"/>
    <property type="match status" value="1"/>
</dbReference>
<evidence type="ECO:0000313" key="12">
    <source>
        <dbReference type="EMBL" id="TKB53963.1"/>
    </source>
</evidence>
<feature type="binding site" evidence="10">
    <location>
        <position position="34"/>
    </location>
    <ligand>
        <name>NAD(+)</name>
        <dbReference type="ChEBI" id="CHEBI:57540"/>
    </ligand>
</feature>
<evidence type="ECO:0000313" key="13">
    <source>
        <dbReference type="Proteomes" id="UP000305675"/>
    </source>
</evidence>
<evidence type="ECO:0000256" key="10">
    <source>
        <dbReference type="PIRSR" id="PIRSR500134-3"/>
    </source>
</evidence>
<feature type="binding site" evidence="9">
    <location>
        <position position="306"/>
    </location>
    <ligand>
        <name>substrate</name>
    </ligand>
</feature>
<dbReference type="Pfam" id="PF03720">
    <property type="entry name" value="UDPG_MGDP_dh_C"/>
    <property type="match status" value="1"/>
</dbReference>
<dbReference type="GO" id="GO:0000271">
    <property type="term" value="P:polysaccharide biosynthetic process"/>
    <property type="evidence" value="ECO:0007669"/>
    <property type="project" value="InterPro"/>
</dbReference>
<dbReference type="SUPFAM" id="SSF52413">
    <property type="entry name" value="UDP-glucose/GDP-mannose dehydrogenase C-terminal domain"/>
    <property type="match status" value="1"/>
</dbReference>
<dbReference type="EC" id="1.1.1.22" evidence="3 7"/>
<dbReference type="Gene3D" id="1.10.1040.10">
    <property type="entry name" value="N-(1-d-carboxylethyl)-l-norvaline Dehydrogenase, domain 2"/>
    <property type="match status" value="1"/>
</dbReference>
<feature type="binding site" evidence="10">
    <location>
        <position position="314"/>
    </location>
    <ligand>
        <name>NAD(+)</name>
        <dbReference type="ChEBI" id="CHEBI:57540"/>
    </ligand>
</feature>
<protein>
    <recommendedName>
        <fullName evidence="3 7">UDP-glucose 6-dehydrogenase</fullName>
        <ecNumber evidence="3 7">1.1.1.22</ecNumber>
    </recommendedName>
</protein>
<name>A0A4U1BLJ8_9GAMM</name>
<proteinExistence type="inferred from homology"/>
<dbReference type="InterPro" id="IPR036220">
    <property type="entry name" value="UDP-Glc/GDP-Man_DH_C_sf"/>
</dbReference>
<dbReference type="FunFam" id="3.40.50.720:FF:000400">
    <property type="entry name" value="UDP-glucose 6-dehydrogenase"/>
    <property type="match status" value="1"/>
</dbReference>
<dbReference type="FunFam" id="3.40.50.720:FF:000297">
    <property type="entry name" value="UDP-glucose 6-dehydrogenase"/>
    <property type="match status" value="1"/>
</dbReference>
<feature type="binding site" evidence="9">
    <location>
        <begin position="142"/>
        <end position="145"/>
    </location>
    <ligand>
        <name>substrate</name>
    </ligand>
</feature>
<dbReference type="OrthoDB" id="9803238at2"/>
<feature type="binding site" evidence="9">
    <location>
        <position position="388"/>
    </location>
    <ligand>
        <name>substrate</name>
    </ligand>
</feature>
<evidence type="ECO:0000259" key="11">
    <source>
        <dbReference type="SMART" id="SM00984"/>
    </source>
</evidence>
<dbReference type="RefSeq" id="WP_136863945.1">
    <property type="nucleotide sequence ID" value="NZ_SWCJ01000010.1"/>
</dbReference>
<dbReference type="Proteomes" id="UP000305675">
    <property type="component" value="Unassembled WGS sequence"/>
</dbReference>
<comment type="caution">
    <text evidence="12">The sequence shown here is derived from an EMBL/GenBank/DDBJ whole genome shotgun (WGS) entry which is preliminary data.</text>
</comment>
<feature type="domain" description="UDP-glucose/GDP-mannose dehydrogenase C-terminal" evidence="11">
    <location>
        <begin position="300"/>
        <end position="387"/>
    </location>
</feature>
<feature type="binding site" evidence="9">
    <location>
        <position position="250"/>
    </location>
    <ligand>
        <name>substrate</name>
    </ligand>
</feature>
<feature type="binding site" evidence="9">
    <location>
        <begin position="242"/>
        <end position="246"/>
    </location>
    <ligand>
        <name>substrate</name>
    </ligand>
</feature>
<evidence type="ECO:0000256" key="2">
    <source>
        <dbReference type="ARBA" id="ARBA00006601"/>
    </source>
</evidence>
<sequence>MKIAIAGTGYVGLSNAVLLAQHNEVVALDIIEEKVDLLNQGKSPIVDAEIEDYLANKTLNFTATLDKQAAYQDAKFVVIATPTDYDPQTNYFNTKSVEAVIEDVMAINPEAVMIIKSTVPVGYTKSVKEKFGCENIVFSPEFLREGKALYDNLYPSRIIVGEQSERAEVFANLLVQGAEKDDIAVLFTDSTEAEAVKLFSNTYLALRVAYFNELDSYAETHGLDSRQIIEGVGLDPRIGNHYNNPSFGYGGYCLPKDTKQLRANYQEVPNNIISAIVDANRTRKDFVADAIIAKQPKVVGVHRLIMKSGSDNFRASSIQGVMKRIKAKGIEVVVYEPVLKEDDFFNSRVVRDLNEFKQISDVIVANRLTDDIKDVADKVYTRDLFGSD</sequence>
<dbReference type="EMBL" id="SWCJ01000010">
    <property type="protein sequence ID" value="TKB53963.1"/>
    <property type="molecule type" value="Genomic_DNA"/>
</dbReference>
<feature type="binding site" evidence="10">
    <location>
        <position position="145"/>
    </location>
    <ligand>
        <name>NAD(+)</name>
        <dbReference type="ChEBI" id="CHEBI:57540"/>
    </ligand>
</feature>
<feature type="binding site" evidence="10">
    <location>
        <position position="118"/>
    </location>
    <ligand>
        <name>NAD(+)</name>
        <dbReference type="ChEBI" id="CHEBI:57540"/>
    </ligand>
</feature>
<dbReference type="GO" id="GO:0051287">
    <property type="term" value="F:NAD binding"/>
    <property type="evidence" value="ECO:0007669"/>
    <property type="project" value="InterPro"/>
</dbReference>
<dbReference type="GO" id="GO:0006065">
    <property type="term" value="P:UDP-glucuronate biosynthetic process"/>
    <property type="evidence" value="ECO:0007669"/>
    <property type="project" value="UniProtKB-UniPathway"/>
</dbReference>
<dbReference type="InterPro" id="IPR036291">
    <property type="entry name" value="NAD(P)-bd_dom_sf"/>
</dbReference>
<feature type="binding site" evidence="10">
    <location>
        <position position="83"/>
    </location>
    <ligand>
        <name>NAD(+)</name>
        <dbReference type="ChEBI" id="CHEBI:57540"/>
    </ligand>
</feature>
<evidence type="ECO:0000256" key="7">
    <source>
        <dbReference type="PIRNR" id="PIRNR000124"/>
    </source>
</evidence>
<dbReference type="UniPathway" id="UPA00038">
    <property type="reaction ID" value="UER00491"/>
</dbReference>
<accession>A0A4U1BLJ8</accession>
<evidence type="ECO:0000256" key="1">
    <source>
        <dbReference type="ARBA" id="ARBA00004701"/>
    </source>
</evidence>
<dbReference type="InterPro" id="IPR028357">
    <property type="entry name" value="UDPglc_DH_bac"/>
</dbReference>
<dbReference type="Gene3D" id="3.40.50.720">
    <property type="entry name" value="NAD(P)-binding Rossmann-like Domain"/>
    <property type="match status" value="2"/>
</dbReference>
<keyword evidence="13" id="KW-1185">Reference proteome</keyword>
<dbReference type="GO" id="GO:0003979">
    <property type="term" value="F:UDP-glucose 6-dehydrogenase activity"/>
    <property type="evidence" value="ECO:0007669"/>
    <property type="project" value="UniProtKB-EC"/>
</dbReference>
<feature type="binding site" evidence="9">
    <location>
        <position position="307"/>
    </location>
    <ligand>
        <name>substrate</name>
    </ligand>
</feature>
<feature type="active site" description="Nucleophile" evidence="8">
    <location>
        <position position="253"/>
    </location>
</feature>
<feature type="binding site" evidence="10">
    <location>
        <position position="256"/>
    </location>
    <ligand>
        <name>NAD(+)</name>
        <dbReference type="ChEBI" id="CHEBI:57540"/>
    </ligand>
</feature>
<organism evidence="12 13">
    <name type="scientific">Ferrimonas aestuarii</name>
    <dbReference type="NCBI Taxonomy" id="2569539"/>
    <lineage>
        <taxon>Bacteria</taxon>
        <taxon>Pseudomonadati</taxon>
        <taxon>Pseudomonadota</taxon>
        <taxon>Gammaproteobacteria</taxon>
        <taxon>Alteromonadales</taxon>
        <taxon>Ferrimonadaceae</taxon>
        <taxon>Ferrimonas</taxon>
    </lineage>
</organism>
<dbReference type="InterPro" id="IPR014026">
    <property type="entry name" value="UDP-Glc/GDP-Man_DH_dimer"/>
</dbReference>
<comment type="catalytic activity">
    <reaction evidence="6 7">
        <text>UDP-alpha-D-glucose + 2 NAD(+) + H2O = UDP-alpha-D-glucuronate + 2 NADH + 3 H(+)</text>
        <dbReference type="Rhea" id="RHEA:23596"/>
        <dbReference type="ChEBI" id="CHEBI:15377"/>
        <dbReference type="ChEBI" id="CHEBI:15378"/>
        <dbReference type="ChEBI" id="CHEBI:57540"/>
        <dbReference type="ChEBI" id="CHEBI:57945"/>
        <dbReference type="ChEBI" id="CHEBI:58052"/>
        <dbReference type="ChEBI" id="CHEBI:58885"/>
        <dbReference type="EC" id="1.1.1.22"/>
    </reaction>
</comment>
<comment type="pathway">
    <text evidence="1">Nucleotide-sugar biosynthesis; UDP-alpha-D-glucuronate biosynthesis; UDP-alpha-D-glucuronate from UDP-alpha-D-glucose: step 1/1.</text>
</comment>
<dbReference type="InterPro" id="IPR013328">
    <property type="entry name" value="6PGD_dom2"/>
</dbReference>
<dbReference type="NCBIfam" id="TIGR03026">
    <property type="entry name" value="NDP-sugDHase"/>
    <property type="match status" value="1"/>
</dbReference>
<dbReference type="PIRSF" id="PIRSF500134">
    <property type="entry name" value="UDPglc_DH_bac"/>
    <property type="match status" value="1"/>
</dbReference>
<feature type="binding site" evidence="10">
    <location>
        <position position="29"/>
    </location>
    <ligand>
        <name>NAD(+)</name>
        <dbReference type="ChEBI" id="CHEBI:57540"/>
    </ligand>
</feature>
<feature type="binding site" evidence="9">
    <location>
        <position position="197"/>
    </location>
    <ligand>
        <name>substrate</name>
    </ligand>
</feature>
<dbReference type="InterPro" id="IPR017476">
    <property type="entry name" value="UDP-Glc/GDP-Man"/>
</dbReference>
<dbReference type="PANTHER" id="PTHR43750:SF2">
    <property type="entry name" value="UDP-GLUCOSE 6-DEHYDROGENASE"/>
    <property type="match status" value="1"/>
</dbReference>
<reference evidence="12 13" key="1">
    <citation type="submission" date="2019-04" db="EMBL/GenBank/DDBJ databases">
        <authorList>
            <person name="Hwang J.C."/>
        </authorList>
    </citation>
    <scope>NUCLEOTIDE SEQUENCE [LARGE SCALE GENOMIC DNA]</scope>
    <source>
        <strain evidence="12 13">IMCC35002</strain>
    </source>
</reference>
<gene>
    <name evidence="12" type="ORF">FCL42_13485</name>
</gene>
<evidence type="ECO:0000256" key="5">
    <source>
        <dbReference type="ARBA" id="ARBA00023027"/>
    </source>
</evidence>
<dbReference type="SUPFAM" id="SSF48179">
    <property type="entry name" value="6-phosphogluconate dehydrogenase C-terminal domain-like"/>
    <property type="match status" value="1"/>
</dbReference>
<dbReference type="PIRSF" id="PIRSF000124">
    <property type="entry name" value="UDPglc_GDPman_dh"/>
    <property type="match status" value="1"/>
</dbReference>